<protein>
    <recommendedName>
        <fullName evidence="2">N-acetyltransferase domain-containing protein</fullName>
    </recommendedName>
</protein>
<dbReference type="GeneID" id="96637753"/>
<evidence type="ECO:0000256" key="1">
    <source>
        <dbReference type="SAM" id="MobiDB-lite"/>
    </source>
</evidence>
<dbReference type="AlphaFoldDB" id="A0A640S650"/>
<feature type="domain" description="N-acetyltransferase" evidence="2">
    <location>
        <begin position="12"/>
        <end position="100"/>
    </location>
</feature>
<dbReference type="EMBL" id="BLIN01000002">
    <property type="protein sequence ID" value="GFE05095.1"/>
    <property type="molecule type" value="Genomic_DNA"/>
</dbReference>
<evidence type="ECO:0000259" key="2">
    <source>
        <dbReference type="Pfam" id="PF13302"/>
    </source>
</evidence>
<dbReference type="InterPro" id="IPR016181">
    <property type="entry name" value="Acyl_CoA_acyltransferase"/>
</dbReference>
<sequence length="130" mass="14295">MPRSPLAFRTERLLLRRFTPDDAEPLVALHGDPDVMRLIDTGRPVPRTDVLQRTLPEFLTEPGHHPEDPVTGLGVWAAEAPATDAFIGWFALRPTTPGRPDEATNTATWSTPSPARSGQRPADALRQEAL</sequence>
<evidence type="ECO:0000313" key="3">
    <source>
        <dbReference type="EMBL" id="GFE05095.1"/>
    </source>
</evidence>
<name>A0A640S650_9ACTN</name>
<feature type="region of interest" description="Disordered" evidence="1">
    <location>
        <begin position="92"/>
        <end position="130"/>
    </location>
</feature>
<dbReference type="SUPFAM" id="SSF55729">
    <property type="entry name" value="Acyl-CoA N-acyltransferases (Nat)"/>
    <property type="match status" value="1"/>
</dbReference>
<reference evidence="3 4" key="1">
    <citation type="submission" date="2019-12" db="EMBL/GenBank/DDBJ databases">
        <title>Whole genome shotgun sequence of Streptomyces caniferus NBRC 15389.</title>
        <authorList>
            <person name="Ichikawa N."/>
            <person name="Kimura A."/>
            <person name="Kitahashi Y."/>
            <person name="Komaki H."/>
            <person name="Tamura T."/>
        </authorList>
    </citation>
    <scope>NUCLEOTIDE SEQUENCE [LARGE SCALE GENOMIC DNA]</scope>
    <source>
        <strain evidence="3 4">NBRC 15389</strain>
    </source>
</reference>
<comment type="caution">
    <text evidence="3">The sequence shown here is derived from an EMBL/GenBank/DDBJ whole genome shotgun (WGS) entry which is preliminary data.</text>
</comment>
<gene>
    <name evidence="3" type="ORF">Scani_13630</name>
</gene>
<dbReference type="Gene3D" id="3.40.630.30">
    <property type="match status" value="1"/>
</dbReference>
<feature type="compositionally biased region" description="Polar residues" evidence="1">
    <location>
        <begin position="103"/>
        <end position="116"/>
    </location>
</feature>
<organism evidence="3 4">
    <name type="scientific">Streptomyces caniferus</name>
    <dbReference type="NCBI Taxonomy" id="285557"/>
    <lineage>
        <taxon>Bacteria</taxon>
        <taxon>Bacillati</taxon>
        <taxon>Actinomycetota</taxon>
        <taxon>Actinomycetes</taxon>
        <taxon>Kitasatosporales</taxon>
        <taxon>Streptomycetaceae</taxon>
        <taxon>Streptomyces</taxon>
    </lineage>
</organism>
<accession>A0A640S650</accession>
<evidence type="ECO:0000313" key="4">
    <source>
        <dbReference type="Proteomes" id="UP000435837"/>
    </source>
</evidence>
<dbReference type="GO" id="GO:0016747">
    <property type="term" value="F:acyltransferase activity, transferring groups other than amino-acyl groups"/>
    <property type="evidence" value="ECO:0007669"/>
    <property type="project" value="InterPro"/>
</dbReference>
<proteinExistence type="predicted"/>
<dbReference type="InterPro" id="IPR000182">
    <property type="entry name" value="GNAT_dom"/>
</dbReference>
<dbReference type="RefSeq" id="WP_159470901.1">
    <property type="nucleotide sequence ID" value="NZ_BAAATH010000026.1"/>
</dbReference>
<dbReference type="Proteomes" id="UP000435837">
    <property type="component" value="Unassembled WGS sequence"/>
</dbReference>
<dbReference type="Pfam" id="PF13302">
    <property type="entry name" value="Acetyltransf_3"/>
    <property type="match status" value="1"/>
</dbReference>